<dbReference type="Proteomes" id="UP001085076">
    <property type="component" value="Miscellaneous, Linkage group lg01"/>
</dbReference>
<reference evidence="2" key="2">
    <citation type="journal article" date="2022" name="Hortic Res">
        <title>The genome of Dioscorea zingiberensis sheds light on the biosynthesis, origin and evolution of the medicinally important diosgenin saponins.</title>
        <authorList>
            <person name="Li Y."/>
            <person name="Tan C."/>
            <person name="Li Z."/>
            <person name="Guo J."/>
            <person name="Li S."/>
            <person name="Chen X."/>
            <person name="Wang C."/>
            <person name="Dai X."/>
            <person name="Yang H."/>
            <person name="Song W."/>
            <person name="Hou L."/>
            <person name="Xu J."/>
            <person name="Tong Z."/>
            <person name="Xu A."/>
            <person name="Yuan X."/>
            <person name="Wang W."/>
            <person name="Yang Q."/>
            <person name="Chen L."/>
            <person name="Sun Z."/>
            <person name="Wang K."/>
            <person name="Pan B."/>
            <person name="Chen J."/>
            <person name="Bao Y."/>
            <person name="Liu F."/>
            <person name="Qi X."/>
            <person name="Gang D.R."/>
            <person name="Wen J."/>
            <person name="Li J."/>
        </authorList>
    </citation>
    <scope>NUCLEOTIDE SEQUENCE</scope>
    <source>
        <strain evidence="2">Dzin_1.0</strain>
    </source>
</reference>
<evidence type="ECO:0000256" key="1">
    <source>
        <dbReference type="SAM" id="MobiDB-lite"/>
    </source>
</evidence>
<feature type="compositionally biased region" description="Polar residues" evidence="1">
    <location>
        <begin position="193"/>
        <end position="212"/>
    </location>
</feature>
<dbReference type="PANTHER" id="PTHR36703">
    <property type="entry name" value="TRIACYLGLYCEROL LIPASE-LIKE PROTEIN"/>
    <property type="match status" value="1"/>
</dbReference>
<dbReference type="AlphaFoldDB" id="A0A9D5DHI8"/>
<sequence>MLTQRLRSSGRAIFRAVRPKSSNGDASASVGALFIPSLRRKASNSWSAVQDTYLSTKEVFEKHRVVFTVGTSIASVLTAWAGYSLRHYHQSRVEERLASIEEAMKRKKNVEHEEIKQIVNSGNVSTAACVATAWTTLILGYGLGWRGGAWFANRKFQREQLKLMGQIKPRRWQFLRRPLIRLGTIRSGHKTTDVSPKINTSSLAPQQTLETS</sequence>
<organism evidence="2 3">
    <name type="scientific">Dioscorea zingiberensis</name>
    <dbReference type="NCBI Taxonomy" id="325984"/>
    <lineage>
        <taxon>Eukaryota</taxon>
        <taxon>Viridiplantae</taxon>
        <taxon>Streptophyta</taxon>
        <taxon>Embryophyta</taxon>
        <taxon>Tracheophyta</taxon>
        <taxon>Spermatophyta</taxon>
        <taxon>Magnoliopsida</taxon>
        <taxon>Liliopsida</taxon>
        <taxon>Dioscoreales</taxon>
        <taxon>Dioscoreaceae</taxon>
        <taxon>Dioscorea</taxon>
    </lineage>
</organism>
<reference evidence="2" key="1">
    <citation type="submission" date="2021-03" db="EMBL/GenBank/DDBJ databases">
        <authorList>
            <person name="Li Z."/>
            <person name="Yang C."/>
        </authorList>
    </citation>
    <scope>NUCLEOTIDE SEQUENCE</scope>
    <source>
        <strain evidence="2">Dzin_1.0</strain>
        <tissue evidence="2">Leaf</tissue>
    </source>
</reference>
<dbReference type="EMBL" id="JAGGNH010000001">
    <property type="protein sequence ID" value="KAJ0989832.1"/>
    <property type="molecule type" value="Genomic_DNA"/>
</dbReference>
<name>A0A9D5DHI8_9LILI</name>
<feature type="region of interest" description="Disordered" evidence="1">
    <location>
        <begin position="189"/>
        <end position="212"/>
    </location>
</feature>
<accession>A0A9D5DHI8</accession>
<gene>
    <name evidence="2" type="ORF">J5N97_008188</name>
</gene>
<dbReference type="PANTHER" id="PTHR36703:SF1">
    <property type="entry name" value="TRIACYLGLYCEROL LIPASE-LIKE PROTEIN"/>
    <property type="match status" value="1"/>
</dbReference>
<keyword evidence="3" id="KW-1185">Reference proteome</keyword>
<comment type="caution">
    <text evidence="2">The sequence shown here is derived from an EMBL/GenBank/DDBJ whole genome shotgun (WGS) entry which is preliminary data.</text>
</comment>
<evidence type="ECO:0000313" key="3">
    <source>
        <dbReference type="Proteomes" id="UP001085076"/>
    </source>
</evidence>
<protein>
    <submittedName>
        <fullName evidence="2">Uncharacterized protein</fullName>
    </submittedName>
</protein>
<dbReference type="OrthoDB" id="1934526at2759"/>
<proteinExistence type="predicted"/>
<evidence type="ECO:0000313" key="2">
    <source>
        <dbReference type="EMBL" id="KAJ0989832.1"/>
    </source>
</evidence>